<name>A0A0A8UR29_LEGHA</name>
<dbReference type="AlphaFoldDB" id="A0A0A8UR29"/>
<reference evidence="2" key="1">
    <citation type="submission" date="2014-09" db="EMBL/GenBank/DDBJ databases">
        <authorList>
            <person name="Gomez-Valero L."/>
        </authorList>
    </citation>
    <scope>NUCLEOTIDE SEQUENCE [LARGE SCALE GENOMIC DNA]</scope>
    <source>
        <strain evidence="2">ATCC35250</strain>
    </source>
</reference>
<dbReference type="HOGENOM" id="CLU_406423_0_0_6"/>
<evidence type="ECO:0000313" key="2">
    <source>
        <dbReference type="Proteomes" id="UP000032803"/>
    </source>
</evidence>
<dbReference type="Proteomes" id="UP000032803">
    <property type="component" value="Chromosome I"/>
</dbReference>
<organism evidence="1 2">
    <name type="scientific">Legionella hackeliae</name>
    <dbReference type="NCBI Taxonomy" id="449"/>
    <lineage>
        <taxon>Bacteria</taxon>
        <taxon>Pseudomonadati</taxon>
        <taxon>Pseudomonadota</taxon>
        <taxon>Gammaproteobacteria</taxon>
        <taxon>Legionellales</taxon>
        <taxon>Legionellaceae</taxon>
        <taxon>Legionella</taxon>
    </lineage>
</organism>
<protein>
    <recommendedName>
        <fullName evidence="3">DUF4116 domain-containing protein</fullName>
    </recommendedName>
</protein>
<gene>
    <name evidence="1" type="ORF">LHA_0094</name>
</gene>
<dbReference type="EMBL" id="LN681225">
    <property type="protein sequence ID" value="CEK09214.1"/>
    <property type="molecule type" value="Genomic_DNA"/>
</dbReference>
<proteinExistence type="predicted"/>
<dbReference type="RefSeq" id="WP_045104791.1">
    <property type="nucleotide sequence ID" value="NZ_LN681225.1"/>
</dbReference>
<evidence type="ECO:0008006" key="3">
    <source>
        <dbReference type="Google" id="ProtNLM"/>
    </source>
</evidence>
<dbReference type="KEGG" id="lha:LHA_0094"/>
<sequence length="676" mass="77190">MSTPEHDLNVAYDLAASAISENPKQLEEILTQDSLNFEQKQRLCLFAVQKDWSVIYDVPDSFMNDDIFIACIEQSHDYIQEIPAKYATPKLIQVVANLVDELEYVPPWLKTPEVCLKVIKRHWRYMDEVPDGDNYKIVYLAGIKQNWCAFFYIPEARRSDPEILAALKEVWRTQQIVFPEPFDMQSLYFIAVKENASLLPTVPEQYNNIAICLTALTKKPDLLEHLPQKLLTDVCIAWVRQSSTALANLPSRLRQEVINSIGLDNILANDFMIFPLLDSNKAYHQTIQQVLGGCEHLVVTKEGALGNDAEIQDSYLVYANASKRFKKTLHVDASLAATCLDRLRNNKSIDLVLLGHDPMFDGERKIGGFSPKEIIELLKEYPNINRVTLLTCNSVKAKVLEKEKEINQRLVKRSKNEVIAPCGLVLMSSEPDDNKSRLILEGLRNEHAFVLVKLKDKYTLFYLSQDGTAVKTSRVTLTDTQFTKLHKVIFPNEKRLPFPANADDIVTIRGGLGSEPLERKQFVAFYRIAMQENPYSKTNPNYKALKQFYNFFNHIIIDEQEYPKLKVSLLKTIVDMVIAAKLNRVISIKGFNYVLSVDTKDRRFIAGIRVSAYPPSYSKNNRPLFFDNSQNNLDSDAVEKEMDKIVNRTVEKTSGDTEEATEEELSQLKAITFVVK</sequence>
<dbReference type="PATRIC" id="fig|449.7.peg.1880"/>
<dbReference type="OrthoDB" id="999826at2"/>
<accession>A0A0A8UR29</accession>
<keyword evidence="2" id="KW-1185">Reference proteome</keyword>
<evidence type="ECO:0000313" key="1">
    <source>
        <dbReference type="EMBL" id="CEK09214.1"/>
    </source>
</evidence>